<gene>
    <name evidence="2" type="ordered locus">S70_00280</name>
</gene>
<evidence type="ECO:0000313" key="2">
    <source>
        <dbReference type="EMBL" id="AFH91959.1"/>
    </source>
</evidence>
<dbReference type="GeneID" id="93519203"/>
<dbReference type="AlphaFoldDB" id="A0A140NEQ6"/>
<accession>A0A140NEQ6</accession>
<dbReference type="OrthoDB" id="6631192at2"/>
<organism evidence="2 3">
    <name type="scientific">Providencia stuartii (strain MRSN 2154)</name>
    <dbReference type="NCBI Taxonomy" id="1157951"/>
    <lineage>
        <taxon>Bacteria</taxon>
        <taxon>Pseudomonadati</taxon>
        <taxon>Pseudomonadota</taxon>
        <taxon>Gammaproteobacteria</taxon>
        <taxon>Enterobacterales</taxon>
        <taxon>Morganellaceae</taxon>
        <taxon>Providencia</taxon>
    </lineage>
</organism>
<evidence type="ECO:0000313" key="3">
    <source>
        <dbReference type="Proteomes" id="UP000005012"/>
    </source>
</evidence>
<dbReference type="HOGENOM" id="CLU_120459_0_0_6"/>
<protein>
    <submittedName>
        <fullName evidence="2">Uncharacterized protein</fullName>
    </submittedName>
</protein>
<sequence length="196" mass="22636">MNYQVAPFWLYSSKLTLLIIIALVISFYNVTGFILYLIFLGLIWAVLLSIKIHGLKEKGLILRNSETSTWMVYIRGIPVQEQRQHLKNPYFAIKNQGVSFIFKALSIKLFIQIFFIGLIFKQTLVVDNIYIQLVSVLASFAILWSLLQTIWALCAIKTEKMVINEFTSPSKSQWYEISFRTKKNTVKTALECILAL</sequence>
<dbReference type="PATRIC" id="fig|1157951.4.peg.60"/>
<dbReference type="KEGG" id="psi:S70_00280"/>
<keyword evidence="1" id="KW-1133">Transmembrane helix</keyword>
<name>A0A140NEQ6_PROSM</name>
<keyword evidence="1" id="KW-0812">Transmembrane</keyword>
<dbReference type="RefSeq" id="WP_014656027.1">
    <property type="nucleotide sequence ID" value="NC_017731.1"/>
</dbReference>
<feature type="transmembrane region" description="Helical" evidence="1">
    <location>
        <begin position="7"/>
        <end position="27"/>
    </location>
</feature>
<proteinExistence type="predicted"/>
<dbReference type="Proteomes" id="UP000005012">
    <property type="component" value="Chromosome"/>
</dbReference>
<feature type="transmembrane region" description="Helical" evidence="1">
    <location>
        <begin position="132"/>
        <end position="156"/>
    </location>
</feature>
<feature type="transmembrane region" description="Helical" evidence="1">
    <location>
        <begin position="100"/>
        <end position="120"/>
    </location>
</feature>
<reference evidence="3" key="2">
    <citation type="submission" date="2012-04" db="EMBL/GenBank/DDBJ databases">
        <title>Complete genome sequence of Providencia stuartii clinical isolate MRSN 2154.</title>
        <authorList>
            <person name="Clifford R.J."/>
            <person name="Hang J."/>
            <person name="Riley M.C."/>
            <person name="Onmus-Leone F."/>
            <person name="Kuschner R.A."/>
            <person name="Lesho E.P."/>
            <person name="Waterman P.E."/>
        </authorList>
    </citation>
    <scope>NUCLEOTIDE SEQUENCE [LARGE SCALE GENOMIC DNA]</scope>
    <source>
        <strain evidence="3">MRSN 2154</strain>
    </source>
</reference>
<evidence type="ECO:0000256" key="1">
    <source>
        <dbReference type="SAM" id="Phobius"/>
    </source>
</evidence>
<keyword evidence="1" id="KW-0472">Membrane</keyword>
<dbReference type="EMBL" id="CP003488">
    <property type="protein sequence ID" value="AFH91959.1"/>
    <property type="molecule type" value="Genomic_DNA"/>
</dbReference>
<reference evidence="2 3" key="1">
    <citation type="journal article" date="2012" name="J. Bacteriol.">
        <title>Complete Genome Sequence of Providencia stuartii Clinical Isolate MRSN 2154.</title>
        <authorList>
            <person name="Clifford R.J."/>
            <person name="Hang J."/>
            <person name="Riley M.C."/>
            <person name="Onmus-Leone F."/>
            <person name="Kuschner R.A."/>
            <person name="Lesho E.P."/>
            <person name="Waterman P.E."/>
        </authorList>
    </citation>
    <scope>NUCLEOTIDE SEQUENCE [LARGE SCALE GENOMIC DNA]</scope>
    <source>
        <strain evidence="2 3">MRSN 2154</strain>
    </source>
</reference>